<dbReference type="Proteomes" id="UP000726737">
    <property type="component" value="Unassembled WGS sequence"/>
</dbReference>
<gene>
    <name evidence="2" type="ORF">BG011_002431</name>
</gene>
<protein>
    <submittedName>
        <fullName evidence="2">Uncharacterized protein</fullName>
    </submittedName>
</protein>
<dbReference type="AlphaFoldDB" id="A0A9P6TU71"/>
<feature type="compositionally biased region" description="Acidic residues" evidence="1">
    <location>
        <begin position="271"/>
        <end position="288"/>
    </location>
</feature>
<dbReference type="EMBL" id="JAAAJA010001778">
    <property type="protein sequence ID" value="KAG0246456.1"/>
    <property type="molecule type" value="Genomic_DNA"/>
</dbReference>
<dbReference type="OrthoDB" id="2446149at2759"/>
<feature type="compositionally biased region" description="Polar residues" evidence="1">
    <location>
        <begin position="290"/>
        <end position="305"/>
    </location>
</feature>
<name>A0A9P6TU71_9FUNG</name>
<sequence>QFAVLVFKKQDEQANLGAVTYRVLKSISSSTFIAAVWNSFEFEDFDQDYIISACSHPTSDPTIQHMEIVLDKLVSPATIANTPIQLGDQRFTPILAPPARVNRFVIRNYDFKNNYREDTVQIFGNYFAAMGDVITIEVLVFRMGITGMYVPNHQVVVYTMGDKTPEEAKVERDLYLGSHQSRLVQVGPELHPSAFTASSTTTMYQDVRSDWRCSNMGHIAIQYGKYGKRDVTSNKVSSSSSNSTSLSTQPQTIEDATPNPYQPPTIPSAPDLEESEMSDIEEPSEEEPSQQAAKHSTALSLNNPPTAGRIK</sequence>
<feature type="non-terminal residue" evidence="2">
    <location>
        <position position="1"/>
    </location>
</feature>
<evidence type="ECO:0000256" key="1">
    <source>
        <dbReference type="SAM" id="MobiDB-lite"/>
    </source>
</evidence>
<keyword evidence="3" id="KW-1185">Reference proteome</keyword>
<proteinExistence type="predicted"/>
<feature type="region of interest" description="Disordered" evidence="1">
    <location>
        <begin position="231"/>
        <end position="311"/>
    </location>
</feature>
<evidence type="ECO:0000313" key="3">
    <source>
        <dbReference type="Proteomes" id="UP000726737"/>
    </source>
</evidence>
<feature type="compositionally biased region" description="Low complexity" evidence="1">
    <location>
        <begin position="233"/>
        <end position="248"/>
    </location>
</feature>
<comment type="caution">
    <text evidence="2">The sequence shown here is derived from an EMBL/GenBank/DDBJ whole genome shotgun (WGS) entry which is preliminary data.</text>
</comment>
<evidence type="ECO:0000313" key="2">
    <source>
        <dbReference type="EMBL" id="KAG0246456.1"/>
    </source>
</evidence>
<reference evidence="2" key="1">
    <citation type="journal article" date="2020" name="Fungal Divers.">
        <title>Resolving the Mortierellaceae phylogeny through synthesis of multi-gene phylogenetics and phylogenomics.</title>
        <authorList>
            <person name="Vandepol N."/>
            <person name="Liber J."/>
            <person name="Desiro A."/>
            <person name="Na H."/>
            <person name="Kennedy M."/>
            <person name="Barry K."/>
            <person name="Grigoriev I.V."/>
            <person name="Miller A.N."/>
            <person name="O'Donnell K."/>
            <person name="Stajich J.E."/>
            <person name="Bonito G."/>
        </authorList>
    </citation>
    <scope>NUCLEOTIDE SEQUENCE</scope>
    <source>
        <strain evidence="2">KOD948</strain>
    </source>
</reference>
<accession>A0A9P6TU71</accession>
<organism evidence="2 3">
    <name type="scientific">Mortierella polycephala</name>
    <dbReference type="NCBI Taxonomy" id="41804"/>
    <lineage>
        <taxon>Eukaryota</taxon>
        <taxon>Fungi</taxon>
        <taxon>Fungi incertae sedis</taxon>
        <taxon>Mucoromycota</taxon>
        <taxon>Mortierellomycotina</taxon>
        <taxon>Mortierellomycetes</taxon>
        <taxon>Mortierellales</taxon>
        <taxon>Mortierellaceae</taxon>
        <taxon>Mortierella</taxon>
    </lineage>
</organism>